<organism evidence="1 2">
    <name type="scientific">Rugamonas fusca</name>
    <dbReference type="NCBI Taxonomy" id="2758568"/>
    <lineage>
        <taxon>Bacteria</taxon>
        <taxon>Pseudomonadati</taxon>
        <taxon>Pseudomonadota</taxon>
        <taxon>Betaproteobacteria</taxon>
        <taxon>Burkholderiales</taxon>
        <taxon>Oxalobacteraceae</taxon>
        <taxon>Telluria group</taxon>
        <taxon>Rugamonas</taxon>
    </lineage>
</organism>
<evidence type="ECO:0000313" key="1">
    <source>
        <dbReference type="EMBL" id="MBA5607382.1"/>
    </source>
</evidence>
<dbReference type="AlphaFoldDB" id="A0A7W2I891"/>
<reference evidence="1 2" key="1">
    <citation type="submission" date="2020-07" db="EMBL/GenBank/DDBJ databases">
        <title>Novel species isolated from subtropical streams in China.</title>
        <authorList>
            <person name="Lu H."/>
        </authorList>
    </citation>
    <scope>NUCLEOTIDE SEQUENCE [LARGE SCALE GENOMIC DNA]</scope>
    <source>
        <strain evidence="1 2">FT3S</strain>
    </source>
</reference>
<evidence type="ECO:0000313" key="2">
    <source>
        <dbReference type="Proteomes" id="UP000566711"/>
    </source>
</evidence>
<protein>
    <submittedName>
        <fullName evidence="1">Uncharacterized protein</fullName>
    </submittedName>
</protein>
<keyword evidence="2" id="KW-1185">Reference proteome</keyword>
<proteinExistence type="predicted"/>
<gene>
    <name evidence="1" type="ORF">H3H36_18660</name>
</gene>
<dbReference type="Proteomes" id="UP000566711">
    <property type="component" value="Unassembled WGS sequence"/>
</dbReference>
<dbReference type="EMBL" id="JACEZS010000017">
    <property type="protein sequence ID" value="MBA5607382.1"/>
    <property type="molecule type" value="Genomic_DNA"/>
</dbReference>
<name>A0A7W2I891_9BURK</name>
<sequence length="64" mass="6951">MNEDLRKVQKIIVAALELKASHGVFFSACMLQEADVSLEVAILLLTNSLSLASSTLLLCYVRLG</sequence>
<comment type="caution">
    <text evidence="1">The sequence shown here is derived from an EMBL/GenBank/DDBJ whole genome shotgun (WGS) entry which is preliminary data.</text>
</comment>
<accession>A0A7W2I891</accession>